<evidence type="ECO:0000313" key="9">
    <source>
        <dbReference type="Ensembl" id="ENSPKIP00000031970.1"/>
    </source>
</evidence>
<dbReference type="PROSITE" id="PS50600">
    <property type="entry name" value="ULP_PROTEASE"/>
    <property type="match status" value="1"/>
</dbReference>
<keyword evidence="10" id="KW-1185">Reference proteome</keyword>
<dbReference type="GeneTree" id="ENSGT00940000156309"/>
<evidence type="ECO:0000256" key="3">
    <source>
        <dbReference type="ARBA" id="ARBA00022670"/>
    </source>
</evidence>
<dbReference type="Proteomes" id="UP000261540">
    <property type="component" value="Unplaced"/>
</dbReference>
<keyword evidence="5" id="KW-0378">Hydrolase</keyword>
<comment type="subcellular location">
    <subcellularLocation>
        <location evidence="1">Nucleus</location>
        <location evidence="1">Nucleolus</location>
    </subcellularLocation>
</comment>
<dbReference type="STRING" id="1676925.ENSPKIP00000031970"/>
<evidence type="ECO:0000259" key="8">
    <source>
        <dbReference type="PROSITE" id="PS50600"/>
    </source>
</evidence>
<dbReference type="InterPro" id="IPR045577">
    <property type="entry name" value="SENP3_5_cons_dom"/>
</dbReference>
<comment type="similarity">
    <text evidence="2">Belongs to the peptidase C48 family.</text>
</comment>
<evidence type="ECO:0000256" key="7">
    <source>
        <dbReference type="ARBA" id="ARBA00023242"/>
    </source>
</evidence>
<proteinExistence type="inferred from homology"/>
<reference evidence="9" key="1">
    <citation type="submission" date="2025-08" db="UniProtKB">
        <authorList>
            <consortium name="Ensembl"/>
        </authorList>
    </citation>
    <scope>IDENTIFICATION</scope>
</reference>
<dbReference type="GO" id="GO:0006508">
    <property type="term" value="P:proteolysis"/>
    <property type="evidence" value="ECO:0007669"/>
    <property type="project" value="UniProtKB-KW"/>
</dbReference>
<dbReference type="InterPro" id="IPR038765">
    <property type="entry name" value="Papain-like_cys_pep_sf"/>
</dbReference>
<dbReference type="GO" id="GO:0016929">
    <property type="term" value="F:deSUMOylase activity"/>
    <property type="evidence" value="ECO:0007669"/>
    <property type="project" value="TreeGrafter"/>
</dbReference>
<dbReference type="GO" id="GO:0016926">
    <property type="term" value="P:protein desumoylation"/>
    <property type="evidence" value="ECO:0007669"/>
    <property type="project" value="TreeGrafter"/>
</dbReference>
<keyword evidence="3" id="KW-0645">Protease</keyword>
<dbReference type="FunFam" id="3.40.395.10:FF:000002">
    <property type="entry name" value="Putative sentrin-specific protease 5"/>
    <property type="match status" value="1"/>
</dbReference>
<organism evidence="9 10">
    <name type="scientific">Paramormyrops kingsleyae</name>
    <dbReference type="NCBI Taxonomy" id="1676925"/>
    <lineage>
        <taxon>Eukaryota</taxon>
        <taxon>Metazoa</taxon>
        <taxon>Chordata</taxon>
        <taxon>Craniata</taxon>
        <taxon>Vertebrata</taxon>
        <taxon>Euteleostomi</taxon>
        <taxon>Actinopterygii</taxon>
        <taxon>Neopterygii</taxon>
        <taxon>Teleostei</taxon>
        <taxon>Osteoglossocephala</taxon>
        <taxon>Osteoglossomorpha</taxon>
        <taxon>Osteoglossiformes</taxon>
        <taxon>Mormyridae</taxon>
        <taxon>Paramormyrops</taxon>
    </lineage>
</organism>
<protein>
    <submittedName>
        <fullName evidence="9">SUMO specific peptidase 5</fullName>
    </submittedName>
</protein>
<dbReference type="AlphaFoldDB" id="A0A3B3SNT7"/>
<dbReference type="GO" id="GO:0005730">
    <property type="term" value="C:nucleolus"/>
    <property type="evidence" value="ECO:0007669"/>
    <property type="project" value="UniProtKB-SubCell"/>
</dbReference>
<name>A0A3B3SNT7_9TELE</name>
<sequence>MCSCDHYAWILWVSFEISLELQTFIQCLHSSLNETPNLVFVLCTDFLEHFYEKYGSFIPLCESDVLEQLSQKFGPDLTHRQVVSPPLSSFRLLTASFLVCMYRVTYNKHTLTLEDLSTLDDQNWVNDQVINMYGELIMDAVNQKVHFFNSFFHRQLVAKGYEGVKRWTKKVDLFSKSLLLIPIHLEIHWSLITVDICNQQINFYDSQGITFKHVVDNILRYILAEAKEKKCAVYQKGWKMIINKSIPQQKNDSDCGVFVLEYCKCLAMKEPLQFTQEDMPKVRKRIYKELCECQLKERNPHGAN</sequence>
<evidence type="ECO:0000313" key="10">
    <source>
        <dbReference type="Proteomes" id="UP000261540"/>
    </source>
</evidence>
<dbReference type="Ensembl" id="ENSPKIT00000012828.1">
    <property type="protein sequence ID" value="ENSPKIP00000031970.1"/>
    <property type="gene ID" value="ENSPKIG00000012246.1"/>
</dbReference>
<keyword evidence="6" id="KW-0788">Thiol protease</keyword>
<feature type="domain" description="Ubiquitin-like protease family profile" evidence="8">
    <location>
        <begin position="109"/>
        <end position="266"/>
    </location>
</feature>
<dbReference type="PANTHER" id="PTHR12606">
    <property type="entry name" value="SENTRIN/SUMO-SPECIFIC PROTEASE"/>
    <property type="match status" value="1"/>
</dbReference>
<dbReference type="SUPFAM" id="SSF54001">
    <property type="entry name" value="Cysteine proteinases"/>
    <property type="match status" value="1"/>
</dbReference>
<keyword evidence="7" id="KW-0539">Nucleus</keyword>
<dbReference type="Gene3D" id="3.40.395.10">
    <property type="entry name" value="Adenoviral Proteinase, Chain A"/>
    <property type="match status" value="1"/>
</dbReference>
<dbReference type="InterPro" id="IPR003653">
    <property type="entry name" value="Peptidase_C48_C"/>
</dbReference>
<accession>A0A3B3SNT7</accession>
<reference evidence="9" key="2">
    <citation type="submission" date="2025-09" db="UniProtKB">
        <authorList>
            <consortium name="Ensembl"/>
        </authorList>
    </citation>
    <scope>IDENTIFICATION</scope>
</reference>
<dbReference type="Pfam" id="PF19722">
    <property type="entry name" value="SENP3_5_N"/>
    <property type="match status" value="1"/>
</dbReference>
<evidence type="ECO:0000256" key="6">
    <source>
        <dbReference type="ARBA" id="ARBA00022807"/>
    </source>
</evidence>
<evidence type="ECO:0000256" key="4">
    <source>
        <dbReference type="ARBA" id="ARBA00022786"/>
    </source>
</evidence>
<evidence type="ECO:0000256" key="5">
    <source>
        <dbReference type="ARBA" id="ARBA00022801"/>
    </source>
</evidence>
<evidence type="ECO:0000256" key="1">
    <source>
        <dbReference type="ARBA" id="ARBA00004604"/>
    </source>
</evidence>
<dbReference type="Pfam" id="PF02902">
    <property type="entry name" value="Peptidase_C48"/>
    <property type="match status" value="1"/>
</dbReference>
<dbReference type="PANTHER" id="PTHR12606:SF10">
    <property type="entry name" value="SENTRIN-SPECIFIC PROTEASE 5"/>
    <property type="match status" value="1"/>
</dbReference>
<keyword evidence="4" id="KW-0833">Ubl conjugation pathway</keyword>
<evidence type="ECO:0000256" key="2">
    <source>
        <dbReference type="ARBA" id="ARBA00005234"/>
    </source>
</evidence>